<dbReference type="EMBL" id="JAQMWT010000346">
    <property type="protein sequence ID" value="KAJ8603628.1"/>
    <property type="molecule type" value="Genomic_DNA"/>
</dbReference>
<dbReference type="AlphaFoldDB" id="A0AAD7UE14"/>
<evidence type="ECO:0000256" key="6">
    <source>
        <dbReference type="ARBA" id="ARBA00023136"/>
    </source>
</evidence>
<dbReference type="InterPro" id="IPR013936">
    <property type="entry name" value="CRT-like"/>
</dbReference>
<keyword evidence="4 8" id="KW-0812">Transmembrane</keyword>
<evidence type="ECO:0000256" key="4">
    <source>
        <dbReference type="ARBA" id="ARBA00022692"/>
    </source>
</evidence>
<feature type="transmembrane region" description="Helical" evidence="8">
    <location>
        <begin position="389"/>
        <end position="411"/>
    </location>
</feature>
<evidence type="ECO:0000313" key="9">
    <source>
        <dbReference type="EMBL" id="KAJ8603628.1"/>
    </source>
</evidence>
<evidence type="ECO:0000256" key="7">
    <source>
        <dbReference type="SAM" id="MobiDB-lite"/>
    </source>
</evidence>
<keyword evidence="5 8" id="KW-1133">Transmembrane helix</keyword>
<evidence type="ECO:0000256" key="1">
    <source>
        <dbReference type="ARBA" id="ARBA00004141"/>
    </source>
</evidence>
<feature type="transmembrane region" description="Helical" evidence="8">
    <location>
        <begin position="292"/>
        <end position="311"/>
    </location>
</feature>
<name>A0AAD7UE14_9STRA</name>
<feature type="transmembrane region" description="Helical" evidence="8">
    <location>
        <begin position="160"/>
        <end position="182"/>
    </location>
</feature>
<feature type="transmembrane region" description="Helical" evidence="8">
    <location>
        <begin position="323"/>
        <end position="343"/>
    </location>
</feature>
<evidence type="ECO:0000256" key="8">
    <source>
        <dbReference type="SAM" id="Phobius"/>
    </source>
</evidence>
<evidence type="ECO:0000256" key="2">
    <source>
        <dbReference type="ARBA" id="ARBA00006690"/>
    </source>
</evidence>
<feature type="region of interest" description="Disordered" evidence="7">
    <location>
        <begin position="606"/>
        <end position="697"/>
    </location>
</feature>
<keyword evidence="6 8" id="KW-0472">Membrane</keyword>
<accession>A0AAD7UE14</accession>
<feature type="region of interest" description="Disordered" evidence="7">
    <location>
        <begin position="1"/>
        <end position="110"/>
    </location>
</feature>
<feature type="compositionally biased region" description="Acidic residues" evidence="7">
    <location>
        <begin position="26"/>
        <end position="36"/>
    </location>
</feature>
<proteinExistence type="inferred from homology"/>
<comment type="similarity">
    <text evidence="2">Belongs to the CRT-like transporter family.</text>
</comment>
<sequence length="697" mass="75258">MASEVKVVKPPPEEKARGLAGASAGETEEVDDEEAEIMLVARSSAAVASPDERSHLLRGGPQAERKTTTTTTSTGAATGVDAAKSPAQSVAPASSEVKTLVSGEGDAKPASSDAAATAAKTEVGAQDAGLLVAFGLFVLTSLGNRLFQKLMTLPMYNYPVAINLLTTAAYVPTSFTYIAICVHCVQPSPITADQIAIPKSRFAVMGALDCVSSLMQILSVNFIPNASTLVLLQQSAIPISMIISRLSFKHVRYDWWQVSGAAVVLCGIGVVLAPQASTGSARDASDGPLPQWVWQLTIILSCVPMTLSSVYKEKALGEHDVDVVYLNGWVAVFQTFLCLPLAIPTAMAIELPLDRVPKNVIDGCLCFVGRNTITIHDALSRPPDECATAPYFVTAFVAFNIVYNILIVVILKRGSSSLLYLGSTLLVPISNVMFSLKIFPGHKPLHVADVAGMPIIMFGLVLYRCGSALATFLRAPERLAILAKLLLVDIDDDEEDEDEARPPMMRPRDYLKIPPAERRTLLAAARRRGDEDPPSPLFRESLRATRTHLKTDKKAHVARFFGLNQIEMLQPLVQAQSLQARHRLARSNAQIRQDFLQRLGFSPEPTFASFTSPRSPRPALGQSSRPRHLTSSPGDIRRMRARQGASSPGRGGLDAHYQPPAGAAPRRLPGRPPTFVRLDPSRRANSFDTRGRQPGTP</sequence>
<feature type="transmembrane region" description="Helical" evidence="8">
    <location>
        <begin position="451"/>
        <end position="473"/>
    </location>
</feature>
<dbReference type="PANTHER" id="PTHR31326">
    <property type="entry name" value="PROTEIN CLT2, CHLOROPLASTIC"/>
    <property type="match status" value="1"/>
</dbReference>
<evidence type="ECO:0000256" key="3">
    <source>
        <dbReference type="ARBA" id="ARBA00022448"/>
    </source>
</evidence>
<comment type="subcellular location">
    <subcellularLocation>
        <location evidence="1">Membrane</location>
        <topology evidence="1">Multi-pass membrane protein</topology>
    </subcellularLocation>
</comment>
<feature type="compositionally biased region" description="Polar residues" evidence="7">
    <location>
        <begin position="621"/>
        <end position="633"/>
    </location>
</feature>
<feature type="transmembrane region" description="Helical" evidence="8">
    <location>
        <begin position="418"/>
        <end position="439"/>
    </location>
</feature>
<dbReference type="GO" id="GO:0016020">
    <property type="term" value="C:membrane"/>
    <property type="evidence" value="ECO:0007669"/>
    <property type="project" value="UniProtKB-SubCell"/>
</dbReference>
<dbReference type="PANTHER" id="PTHR31326:SF1">
    <property type="entry name" value="PROTEIN CLT2, CHLOROPLASTIC"/>
    <property type="match status" value="1"/>
</dbReference>
<comment type="caution">
    <text evidence="9">The sequence shown here is derived from an EMBL/GenBank/DDBJ whole genome shotgun (WGS) entry which is preliminary data.</text>
</comment>
<protein>
    <submittedName>
        <fullName evidence="9">Uncharacterized protein</fullName>
    </submittedName>
</protein>
<feature type="transmembrane region" description="Helical" evidence="8">
    <location>
        <begin position="255"/>
        <end position="272"/>
    </location>
</feature>
<keyword evidence="10" id="KW-1185">Reference proteome</keyword>
<evidence type="ECO:0000256" key="5">
    <source>
        <dbReference type="ARBA" id="ARBA00022989"/>
    </source>
</evidence>
<feature type="transmembrane region" description="Helical" evidence="8">
    <location>
        <begin position="128"/>
        <end position="148"/>
    </location>
</feature>
<dbReference type="Proteomes" id="UP001230188">
    <property type="component" value="Unassembled WGS sequence"/>
</dbReference>
<organism evidence="9 10">
    <name type="scientific">Chrysophaeum taylorii</name>
    <dbReference type="NCBI Taxonomy" id="2483200"/>
    <lineage>
        <taxon>Eukaryota</taxon>
        <taxon>Sar</taxon>
        <taxon>Stramenopiles</taxon>
        <taxon>Ochrophyta</taxon>
        <taxon>Pelagophyceae</taxon>
        <taxon>Pelagomonadales</taxon>
        <taxon>Pelagomonadaceae</taxon>
        <taxon>Chrysophaeum</taxon>
    </lineage>
</organism>
<feature type="compositionally biased region" description="Low complexity" evidence="7">
    <location>
        <begin position="68"/>
        <end position="79"/>
    </location>
</feature>
<reference evidence="9" key="1">
    <citation type="submission" date="2023-01" db="EMBL/GenBank/DDBJ databases">
        <title>Metagenome sequencing of chrysophaentin producing Chrysophaeum taylorii.</title>
        <authorList>
            <person name="Davison J."/>
            <person name="Bewley C."/>
        </authorList>
    </citation>
    <scope>NUCLEOTIDE SEQUENCE</scope>
    <source>
        <strain evidence="9">NIES-1699</strain>
    </source>
</reference>
<evidence type="ECO:0000313" key="10">
    <source>
        <dbReference type="Proteomes" id="UP001230188"/>
    </source>
</evidence>
<dbReference type="Pfam" id="PF08627">
    <property type="entry name" value="CRT-like"/>
    <property type="match status" value="1"/>
</dbReference>
<keyword evidence="3" id="KW-0813">Transport</keyword>
<gene>
    <name evidence="9" type="ORF">CTAYLR_007573</name>
</gene>